<name>A0A0K8UI61_BACLA</name>
<dbReference type="InterPro" id="IPR000477">
    <property type="entry name" value="RT_dom"/>
</dbReference>
<protein>
    <submittedName>
        <fullName evidence="2">Retrovirus-related Pol polyprotein from type-1 retrotransposable element R1</fullName>
    </submittedName>
</protein>
<dbReference type="OrthoDB" id="8057687at2759"/>
<dbReference type="AlphaFoldDB" id="A0A0K8UI61"/>
<feature type="non-terminal residue" evidence="2">
    <location>
        <position position="1"/>
    </location>
</feature>
<accession>A0A0K8UI61</accession>
<dbReference type="PANTHER" id="PTHR19446">
    <property type="entry name" value="REVERSE TRANSCRIPTASES"/>
    <property type="match status" value="1"/>
</dbReference>
<dbReference type="CDD" id="cd01650">
    <property type="entry name" value="RT_nLTR_like"/>
    <property type="match status" value="1"/>
</dbReference>
<reference evidence="2" key="1">
    <citation type="submission" date="2015-06" db="EMBL/GenBank/DDBJ databases">
        <authorList>
            <person name="Hoefler B.C."/>
            <person name="Straight P.D."/>
        </authorList>
    </citation>
    <scope>NUCLEOTIDE SEQUENCE</scope>
</reference>
<dbReference type="Pfam" id="PF00078">
    <property type="entry name" value="RVT_1"/>
    <property type="match status" value="1"/>
</dbReference>
<gene>
    <name evidence="2" type="primary">PO11_26</name>
    <name evidence="2" type="ORF">c0_g3_i3</name>
</gene>
<evidence type="ECO:0000259" key="1">
    <source>
        <dbReference type="PROSITE" id="PS50878"/>
    </source>
</evidence>
<dbReference type="GO" id="GO:0071897">
    <property type="term" value="P:DNA biosynthetic process"/>
    <property type="evidence" value="ECO:0007669"/>
    <property type="project" value="UniProtKB-ARBA"/>
</dbReference>
<proteinExistence type="predicted"/>
<dbReference type="SUPFAM" id="SSF56672">
    <property type="entry name" value="DNA/RNA polymerases"/>
    <property type="match status" value="1"/>
</dbReference>
<dbReference type="PROSITE" id="PS50878">
    <property type="entry name" value="RT_POL"/>
    <property type="match status" value="1"/>
</dbReference>
<organism evidence="2">
    <name type="scientific">Bactrocera latifrons</name>
    <name type="common">Malaysian fruit fly</name>
    <name type="synonym">Chaetodacus latifrons</name>
    <dbReference type="NCBI Taxonomy" id="174628"/>
    <lineage>
        <taxon>Eukaryota</taxon>
        <taxon>Metazoa</taxon>
        <taxon>Ecdysozoa</taxon>
        <taxon>Arthropoda</taxon>
        <taxon>Hexapoda</taxon>
        <taxon>Insecta</taxon>
        <taxon>Pterygota</taxon>
        <taxon>Neoptera</taxon>
        <taxon>Endopterygota</taxon>
        <taxon>Diptera</taxon>
        <taxon>Brachycera</taxon>
        <taxon>Muscomorpha</taxon>
        <taxon>Tephritoidea</taxon>
        <taxon>Tephritidae</taxon>
        <taxon>Bactrocera</taxon>
        <taxon>Bactrocera</taxon>
    </lineage>
</organism>
<dbReference type="InterPro" id="IPR043502">
    <property type="entry name" value="DNA/RNA_pol_sf"/>
</dbReference>
<evidence type="ECO:0000313" key="2">
    <source>
        <dbReference type="EMBL" id="JAI26387.1"/>
    </source>
</evidence>
<feature type="domain" description="Reverse transcriptase" evidence="1">
    <location>
        <begin position="1"/>
        <end position="234"/>
    </location>
</feature>
<dbReference type="EMBL" id="GDHF01025927">
    <property type="protein sequence ID" value="JAI26387.1"/>
    <property type="molecule type" value="Transcribed_RNA"/>
</dbReference>
<sequence>HFRPLCILDSAGKILERIIYQRLNKAIDDAGGLSPNQFGFRKARSTIAAVNLVKTLAERAISGKRWKGGKIQYCMVVTLDVKNAFNSASWRSILSALKSFSVPQYLYNIIVSYFEDRTLSYNTSEGSKKYRVSGGVPQGSVLGPLLWNVMYDGVLRLKVPKNVHIIGFADDIAVAVIAKHIHDIVSITNRTIVLISDWLETNRLNLAESKTEAVLITGRKVREVATFNTKGVSITTQPKLNT</sequence>